<protein>
    <submittedName>
        <fullName evidence="8">RagB/SusD family nutrient uptake outer membrane protein</fullName>
    </submittedName>
</protein>
<keyword evidence="3" id="KW-0732">Signal</keyword>
<dbReference type="Gene3D" id="1.25.40.390">
    <property type="match status" value="1"/>
</dbReference>
<dbReference type="InterPro" id="IPR011990">
    <property type="entry name" value="TPR-like_helical_dom_sf"/>
</dbReference>
<organism evidence="8 9">
    <name type="scientific">Cloacibacterium normanense</name>
    <dbReference type="NCBI Taxonomy" id="237258"/>
    <lineage>
        <taxon>Bacteria</taxon>
        <taxon>Pseudomonadati</taxon>
        <taxon>Bacteroidota</taxon>
        <taxon>Flavobacteriia</taxon>
        <taxon>Flavobacteriales</taxon>
        <taxon>Weeksellaceae</taxon>
    </lineage>
</organism>
<evidence type="ECO:0000256" key="2">
    <source>
        <dbReference type="ARBA" id="ARBA00006275"/>
    </source>
</evidence>
<dbReference type="AlphaFoldDB" id="A0A2S7I754"/>
<evidence type="ECO:0000256" key="4">
    <source>
        <dbReference type="ARBA" id="ARBA00023136"/>
    </source>
</evidence>
<dbReference type="InterPro" id="IPR033985">
    <property type="entry name" value="SusD-like_N"/>
</dbReference>
<evidence type="ECO:0000313" key="9">
    <source>
        <dbReference type="Proteomes" id="UP000238565"/>
    </source>
</evidence>
<dbReference type="Proteomes" id="UP000238565">
    <property type="component" value="Unassembled WGS sequence"/>
</dbReference>
<dbReference type="GO" id="GO:0009279">
    <property type="term" value="C:cell outer membrane"/>
    <property type="evidence" value="ECO:0007669"/>
    <property type="project" value="UniProtKB-SubCell"/>
</dbReference>
<reference evidence="8 9" key="1">
    <citation type="submission" date="2018-02" db="EMBL/GenBank/DDBJ databases">
        <title>Draft genome sequence of bacterial isolates from marine environment.</title>
        <authorList>
            <person name="Singh S.K."/>
            <person name="Hill R."/>
            <person name="Major S."/>
            <person name="Cai H."/>
            <person name="Li Y."/>
        </authorList>
    </citation>
    <scope>NUCLEOTIDE SEQUENCE [LARGE SCALE GENOMIC DNA]</scope>
    <source>
        <strain evidence="8 9">IMET F</strain>
    </source>
</reference>
<evidence type="ECO:0000259" key="6">
    <source>
        <dbReference type="Pfam" id="PF07980"/>
    </source>
</evidence>
<gene>
    <name evidence="8" type="ORF">C3729_05305</name>
</gene>
<accession>A0A2S7I754</accession>
<evidence type="ECO:0000256" key="3">
    <source>
        <dbReference type="ARBA" id="ARBA00022729"/>
    </source>
</evidence>
<comment type="subcellular location">
    <subcellularLocation>
        <location evidence="1">Cell outer membrane</location>
    </subcellularLocation>
</comment>
<name>A0A2S7I754_9FLAO</name>
<evidence type="ECO:0000313" key="8">
    <source>
        <dbReference type="EMBL" id="PPZ92383.1"/>
    </source>
</evidence>
<dbReference type="InterPro" id="IPR012944">
    <property type="entry name" value="SusD_RagB_dom"/>
</dbReference>
<feature type="domain" description="SusD-like N-terminal" evidence="7">
    <location>
        <begin position="90"/>
        <end position="226"/>
    </location>
</feature>
<proteinExistence type="inferred from homology"/>
<evidence type="ECO:0000256" key="5">
    <source>
        <dbReference type="ARBA" id="ARBA00023237"/>
    </source>
</evidence>
<keyword evidence="4" id="KW-0472">Membrane</keyword>
<dbReference type="EMBL" id="PTPZ01000002">
    <property type="protein sequence ID" value="PPZ92383.1"/>
    <property type="molecule type" value="Genomic_DNA"/>
</dbReference>
<evidence type="ECO:0000256" key="1">
    <source>
        <dbReference type="ARBA" id="ARBA00004442"/>
    </source>
</evidence>
<dbReference type="Pfam" id="PF14322">
    <property type="entry name" value="SusD-like_3"/>
    <property type="match status" value="1"/>
</dbReference>
<comment type="caution">
    <text evidence="8">The sequence shown here is derived from an EMBL/GenBank/DDBJ whole genome shotgun (WGS) entry which is preliminary data.</text>
</comment>
<dbReference type="Pfam" id="PF07980">
    <property type="entry name" value="SusD_RagB"/>
    <property type="match status" value="1"/>
</dbReference>
<keyword evidence="5" id="KW-0998">Cell outer membrane</keyword>
<dbReference type="SUPFAM" id="SSF48452">
    <property type="entry name" value="TPR-like"/>
    <property type="match status" value="1"/>
</dbReference>
<sequence length="516" mass="57365">MKNIIKISLISLITLSFFNSCRDAIDIVQDGEINNQQTFKSVTDLQKYLFGDVYTTMSNTGPVTVSAFLTDETGLGSANSTLTPGMHQFFLDPSDATSSSLWLSNYATINRVNRLLAAAELITPATSAEQITYNSVIAQARVIRAFAYFTLETYFSTDLKNDDALGVILTTKVPVNDEKLPRVKNSEIFALIDSDLSFADTNLVDNTNYFYISKNFINAFKARYYLYRGKHALAKQFATKVINESGLSLVGVNTLPTSTPGSSAWHASLNSYASTSAIAKMYNDKERGEIIFALSRPTSGSWTNIGTIFNTNNSTLGGSPLYDMGRNLFNILDSTPGDIRRYIYVDPTSKIDANYATNPDYKNSDVLVIDKYPGKYQGTNPLRNDEKVFRLSEMYLILAECAVVENDFVTAAGYIKQIRDKRNYLGPVTLPTYTSAAQAYSDILLERRVELAFEGHRYIDLKRLGALANKSIDRHPTDDVSTVPTTLPVTDYRFTLPIPRNEVQGNPTITQNPGYK</sequence>
<feature type="domain" description="RagB/SusD" evidence="6">
    <location>
        <begin position="362"/>
        <end position="515"/>
    </location>
</feature>
<comment type="similarity">
    <text evidence="2">Belongs to the SusD family.</text>
</comment>
<evidence type="ECO:0000259" key="7">
    <source>
        <dbReference type="Pfam" id="PF14322"/>
    </source>
</evidence>